<organism evidence="3 4">
    <name type="scientific">Nocardioides yefusunii</name>
    <dbReference type="NCBI Taxonomy" id="2500546"/>
    <lineage>
        <taxon>Bacteria</taxon>
        <taxon>Bacillati</taxon>
        <taxon>Actinomycetota</taxon>
        <taxon>Actinomycetes</taxon>
        <taxon>Propionibacteriales</taxon>
        <taxon>Nocardioidaceae</taxon>
        <taxon>Nocardioides</taxon>
    </lineage>
</organism>
<keyword evidence="1" id="KW-0472">Membrane</keyword>
<keyword evidence="1" id="KW-1133">Transmembrane helix</keyword>
<dbReference type="Proteomes" id="UP001596098">
    <property type="component" value="Unassembled WGS sequence"/>
</dbReference>
<keyword evidence="1" id="KW-0812">Transmembrane</keyword>
<dbReference type="InterPro" id="IPR011055">
    <property type="entry name" value="Dup_hybrid_motif"/>
</dbReference>
<reference evidence="4" key="1">
    <citation type="journal article" date="2019" name="Int. J. Syst. Evol. Microbiol.">
        <title>The Global Catalogue of Microorganisms (GCM) 10K type strain sequencing project: providing services to taxonomists for standard genome sequencing and annotation.</title>
        <authorList>
            <consortium name="The Broad Institute Genomics Platform"/>
            <consortium name="The Broad Institute Genome Sequencing Center for Infectious Disease"/>
            <person name="Wu L."/>
            <person name="Ma J."/>
        </authorList>
    </citation>
    <scope>NUCLEOTIDE SEQUENCE [LARGE SCALE GENOMIC DNA]</scope>
    <source>
        <strain evidence="4">DFY28</strain>
    </source>
</reference>
<evidence type="ECO:0000313" key="3">
    <source>
        <dbReference type="EMBL" id="MFC6153164.1"/>
    </source>
</evidence>
<dbReference type="InterPro" id="IPR016047">
    <property type="entry name" value="M23ase_b-sheet_dom"/>
</dbReference>
<keyword evidence="4" id="KW-1185">Reference proteome</keyword>
<evidence type="ECO:0000256" key="1">
    <source>
        <dbReference type="SAM" id="Phobius"/>
    </source>
</evidence>
<dbReference type="InterPro" id="IPR050570">
    <property type="entry name" value="Cell_wall_metabolism_enzyme"/>
</dbReference>
<name>A0ABW1QX51_9ACTN</name>
<dbReference type="CDD" id="cd12797">
    <property type="entry name" value="M23_peptidase"/>
    <property type="match status" value="1"/>
</dbReference>
<dbReference type="InterPro" id="IPR028994">
    <property type="entry name" value="Integrin_alpha_N"/>
</dbReference>
<protein>
    <submittedName>
        <fullName evidence="3">Peptidoglycan DD-metalloendopeptidase family protein</fullName>
    </submittedName>
</protein>
<dbReference type="RefSeq" id="WP_164878681.1">
    <property type="nucleotide sequence ID" value="NZ_CP034929.1"/>
</dbReference>
<dbReference type="SUPFAM" id="SSF51261">
    <property type="entry name" value="Duplicated hybrid motif"/>
    <property type="match status" value="1"/>
</dbReference>
<dbReference type="SUPFAM" id="SSF69318">
    <property type="entry name" value="Integrin alpha N-terminal domain"/>
    <property type="match status" value="1"/>
</dbReference>
<dbReference type="PANTHER" id="PTHR21666">
    <property type="entry name" value="PEPTIDASE-RELATED"/>
    <property type="match status" value="1"/>
</dbReference>
<evidence type="ECO:0000259" key="2">
    <source>
        <dbReference type="Pfam" id="PF01551"/>
    </source>
</evidence>
<comment type="caution">
    <text evidence="3">The sequence shown here is derived from an EMBL/GenBank/DDBJ whole genome shotgun (WGS) entry which is preliminary data.</text>
</comment>
<dbReference type="PANTHER" id="PTHR21666:SF270">
    <property type="entry name" value="MUREIN HYDROLASE ACTIVATOR ENVC"/>
    <property type="match status" value="1"/>
</dbReference>
<dbReference type="EMBL" id="JBHSQI010000003">
    <property type="protein sequence ID" value="MFC6153164.1"/>
    <property type="molecule type" value="Genomic_DNA"/>
</dbReference>
<proteinExistence type="predicted"/>
<dbReference type="Gene3D" id="2.70.70.10">
    <property type="entry name" value="Glucose Permease (Domain IIA)"/>
    <property type="match status" value="1"/>
</dbReference>
<feature type="domain" description="M23ase beta-sheet core" evidence="2">
    <location>
        <begin position="85"/>
        <end position="174"/>
    </location>
</feature>
<dbReference type="Pfam" id="PF01551">
    <property type="entry name" value="Peptidase_M23"/>
    <property type="match status" value="1"/>
</dbReference>
<gene>
    <name evidence="3" type="ORF">ACFPWU_05735</name>
</gene>
<feature type="transmembrane region" description="Helical" evidence="1">
    <location>
        <begin position="12"/>
        <end position="35"/>
    </location>
</feature>
<evidence type="ECO:0000313" key="4">
    <source>
        <dbReference type="Proteomes" id="UP001596098"/>
    </source>
</evidence>
<accession>A0ABW1QX51</accession>
<sequence>MRRSEQREAPSFWTHLTVATATVSLAAVTALGLGITQAEAGSSVAKTKASAKAATLVPTVNHQFPFVCGSSWTTSTRANHSPSSYAVDFNAPNDAGQPVVASARGTVTKADNSSTTGYGRHVVINHGNGETTLYAHLEKVFVTVGVTVDQGTLLGNLGTTGNSSGAHLHYEQKIGSSVVPAWFNGTRLTYGSATSKNCADVPVGADLLEGGSAEIAVFRRNDEASYVVRRNDGASVSLAVGRGYHQPVVGDWDGDGQLDTGTYDPRTHLWTLAGEAGFRTIKSGARGDRPVAGDWDADGVWETGVRRGSNFRLKGDTGKITVVPLGDVDDLPVTGDWNGDGVTDLGVYDPATSVFTLRTVVNGKAQIRTVAHGAAGDLPAVGDWNGDGVTDLGTWTPSLASFSQRLLTATSMSKGVLGRTTVVKWGKKR</sequence>